<reference evidence="2 3" key="1">
    <citation type="submission" date="2013-08" db="EMBL/GenBank/DDBJ databases">
        <authorList>
            <person name="Weinstock G."/>
            <person name="Sodergren E."/>
            <person name="Wylie T."/>
            <person name="Fulton L."/>
            <person name="Fulton R."/>
            <person name="Fronick C."/>
            <person name="O'Laughlin M."/>
            <person name="Godfrey J."/>
            <person name="Miner T."/>
            <person name="Herter B."/>
            <person name="Appelbaum E."/>
            <person name="Cordes M."/>
            <person name="Lek S."/>
            <person name="Wollam A."/>
            <person name="Pepin K.H."/>
            <person name="Palsikar V.B."/>
            <person name="Mitreva M."/>
            <person name="Wilson R.K."/>
        </authorList>
    </citation>
    <scope>NUCLEOTIDE SEQUENCE [LARGE SCALE GENOMIC DNA]</scope>
    <source>
        <strain evidence="2 3">ATCC 15930</strain>
    </source>
</reference>
<accession>A0A069QLG1</accession>
<dbReference type="EMBL" id="JNGW01000013">
    <property type="protein sequence ID" value="KDR53678.1"/>
    <property type="molecule type" value="Genomic_DNA"/>
</dbReference>
<evidence type="ECO:0000256" key="1">
    <source>
        <dbReference type="SAM" id="MobiDB-lite"/>
    </source>
</evidence>
<sequence length="199" mass="21877">MAAVAVLETNMEKAPVMRMNPKSTISDFRPKGRSKARAKNTSKPDFVAAIANMKPPKKRMMIGSAKVAIKALWCNNSDLSMPVRKKRKALSDVVNSNAPMSVTEVAHEEIASVTHMIVAKAKIAITRCWITVSPSMPKAVEGKFHKMAVTNTAKANKANLLNLNTSLNVFLLCSDILIYVFMVSNNGAKISIFFIRQKK</sequence>
<proteinExistence type="predicted"/>
<feature type="region of interest" description="Disordered" evidence="1">
    <location>
        <begin position="22"/>
        <end position="41"/>
    </location>
</feature>
<feature type="compositionally biased region" description="Basic residues" evidence="1">
    <location>
        <begin position="31"/>
        <end position="40"/>
    </location>
</feature>
<evidence type="ECO:0000313" key="3">
    <source>
        <dbReference type="Proteomes" id="UP000027442"/>
    </source>
</evidence>
<dbReference type="HOGENOM" id="CLU_1371132_0_0_10"/>
<organism evidence="2 3">
    <name type="scientific">Hoylesella loescheii DSM 19665 = JCM 12249 = ATCC 15930</name>
    <dbReference type="NCBI Taxonomy" id="1122985"/>
    <lineage>
        <taxon>Bacteria</taxon>
        <taxon>Pseudomonadati</taxon>
        <taxon>Bacteroidota</taxon>
        <taxon>Bacteroidia</taxon>
        <taxon>Bacteroidales</taxon>
        <taxon>Prevotellaceae</taxon>
        <taxon>Hoylesella</taxon>
    </lineage>
</organism>
<comment type="caution">
    <text evidence="2">The sequence shown here is derived from an EMBL/GenBank/DDBJ whole genome shotgun (WGS) entry which is preliminary data.</text>
</comment>
<keyword evidence="3" id="KW-1185">Reference proteome</keyword>
<gene>
    <name evidence="2" type="ORF">HMPREF1991_00285</name>
</gene>
<dbReference type="Proteomes" id="UP000027442">
    <property type="component" value="Unassembled WGS sequence"/>
</dbReference>
<dbReference type="AlphaFoldDB" id="A0A069QLG1"/>
<protein>
    <submittedName>
        <fullName evidence="2">Uncharacterized protein</fullName>
    </submittedName>
</protein>
<name>A0A069QLG1_HOYLO</name>
<evidence type="ECO:0000313" key="2">
    <source>
        <dbReference type="EMBL" id="KDR53678.1"/>
    </source>
</evidence>